<accession>A0ABV0BDA5</accession>
<gene>
    <name evidence="2" type="ORF">TPR58_16925</name>
</gene>
<reference evidence="2 3" key="1">
    <citation type="submission" date="2024-05" db="EMBL/GenBank/DDBJ databases">
        <title>Sphingomonas sp. HF-S3 16S ribosomal RNA gene Genome sequencing and assembly.</title>
        <authorList>
            <person name="Lee H."/>
        </authorList>
    </citation>
    <scope>NUCLEOTIDE SEQUENCE [LARGE SCALE GENOMIC DNA]</scope>
    <source>
        <strain evidence="2 3">HF-S3</strain>
    </source>
</reference>
<comment type="caution">
    <text evidence="2">The sequence shown here is derived from an EMBL/GenBank/DDBJ whole genome shotgun (WGS) entry which is preliminary data.</text>
</comment>
<dbReference type="InterPro" id="IPR007655">
    <property type="entry name" value="Slam_C"/>
</dbReference>
<keyword evidence="3" id="KW-1185">Reference proteome</keyword>
<evidence type="ECO:0000259" key="1">
    <source>
        <dbReference type="Pfam" id="PF04575"/>
    </source>
</evidence>
<dbReference type="EMBL" id="JBDIZK010000010">
    <property type="protein sequence ID" value="MEN3748861.1"/>
    <property type="molecule type" value="Genomic_DNA"/>
</dbReference>
<dbReference type="Pfam" id="PF14559">
    <property type="entry name" value="TPR_19"/>
    <property type="match status" value="1"/>
</dbReference>
<dbReference type="Pfam" id="PF04575">
    <property type="entry name" value="SlipAM"/>
    <property type="match status" value="1"/>
</dbReference>
<name>A0ABV0BDA5_9SPHN</name>
<evidence type="ECO:0000313" key="2">
    <source>
        <dbReference type="EMBL" id="MEN3748861.1"/>
    </source>
</evidence>
<dbReference type="Proteomes" id="UP001427805">
    <property type="component" value="Unassembled WGS sequence"/>
</dbReference>
<dbReference type="RefSeq" id="WP_346247938.1">
    <property type="nucleotide sequence ID" value="NZ_JBDIZK010000010.1"/>
</dbReference>
<organism evidence="2 3">
    <name type="scientific">Sphingomonas rustica</name>
    <dbReference type="NCBI Taxonomy" id="3103142"/>
    <lineage>
        <taxon>Bacteria</taxon>
        <taxon>Pseudomonadati</taxon>
        <taxon>Pseudomonadota</taxon>
        <taxon>Alphaproteobacteria</taxon>
        <taxon>Sphingomonadales</taxon>
        <taxon>Sphingomonadaceae</taxon>
        <taxon>Sphingomonas</taxon>
    </lineage>
</organism>
<keyword evidence="2" id="KW-0449">Lipoprotein</keyword>
<proteinExistence type="predicted"/>
<protein>
    <submittedName>
        <fullName evidence="2">Surface lipoprotein assembly modifier</fullName>
    </submittedName>
</protein>
<feature type="domain" description="Surface lipoprotein assembly modifier C-terminal" evidence="1">
    <location>
        <begin position="86"/>
        <end position="354"/>
    </location>
</feature>
<evidence type="ECO:0000313" key="3">
    <source>
        <dbReference type="Proteomes" id="UP001427805"/>
    </source>
</evidence>
<sequence>MLLAANKRPREAAVLLRAILDEKPGASRVRLELAAILATLGDDAAARRELRAAQAGGLPPQVAQAVNQFATALRSRKPVGASIEMALVPDSNINRATDAQMLDTIIAPLELSRDARSQSGVGARIAGQAFFRHPVSPALSVVPRVSAQGEFYRQSQFNDASASALIGLEWSPGRERIQVSGGATQRWYGGASYARTATVTLNWQHPLNPRTQITANATVANTDYRQNDLQDGMLYNVELGVERAFSARAGGGVSLSTVRQRASDPGYSTLSGGATILIWREFGRTTGFATLTGRRLEADERLFLYPERRKDTLLGGTMGATFRSLTVHGFAPLLRVTYERNFSTVGIYDYRRIATTAGITRAF</sequence>